<comment type="caution">
    <text evidence="1">The sequence shown here is derived from an EMBL/GenBank/DDBJ whole genome shotgun (WGS) entry which is preliminary data.</text>
</comment>
<evidence type="ECO:0000313" key="1">
    <source>
        <dbReference type="EMBL" id="GIY28224.1"/>
    </source>
</evidence>
<sequence>MSSLADAGLSENKKKERGWPYIPLLNRIFTKAGTASFAVLSALLTQREVLLRGFTLPELLHIGTHFITTETDANTAGGCLSTRCLSRQSDLRGGCKVNSLMLSLSLPPLTYSEEPTFCHSSIVNRLAGRPPRLLGDEPGDGNTVEVLEKDPYTHLVCHT</sequence>
<organism evidence="1 2">
    <name type="scientific">Caerostris extrusa</name>
    <name type="common">Bark spider</name>
    <name type="synonym">Caerostris bankana</name>
    <dbReference type="NCBI Taxonomy" id="172846"/>
    <lineage>
        <taxon>Eukaryota</taxon>
        <taxon>Metazoa</taxon>
        <taxon>Ecdysozoa</taxon>
        <taxon>Arthropoda</taxon>
        <taxon>Chelicerata</taxon>
        <taxon>Arachnida</taxon>
        <taxon>Araneae</taxon>
        <taxon>Araneomorphae</taxon>
        <taxon>Entelegynae</taxon>
        <taxon>Araneoidea</taxon>
        <taxon>Araneidae</taxon>
        <taxon>Caerostris</taxon>
    </lineage>
</organism>
<gene>
    <name evidence="1" type="ORF">CEXT_453521</name>
</gene>
<name>A0AAV4S5J7_CAEEX</name>
<protein>
    <submittedName>
        <fullName evidence="1">Uncharacterized protein</fullName>
    </submittedName>
</protein>
<dbReference type="EMBL" id="BPLR01008920">
    <property type="protein sequence ID" value="GIY28224.1"/>
    <property type="molecule type" value="Genomic_DNA"/>
</dbReference>
<keyword evidence="2" id="KW-1185">Reference proteome</keyword>
<dbReference type="Proteomes" id="UP001054945">
    <property type="component" value="Unassembled WGS sequence"/>
</dbReference>
<accession>A0AAV4S5J7</accession>
<reference evidence="1 2" key="1">
    <citation type="submission" date="2021-06" db="EMBL/GenBank/DDBJ databases">
        <title>Caerostris extrusa draft genome.</title>
        <authorList>
            <person name="Kono N."/>
            <person name="Arakawa K."/>
        </authorList>
    </citation>
    <scope>NUCLEOTIDE SEQUENCE [LARGE SCALE GENOMIC DNA]</scope>
</reference>
<proteinExistence type="predicted"/>
<dbReference type="AlphaFoldDB" id="A0AAV4S5J7"/>
<evidence type="ECO:0000313" key="2">
    <source>
        <dbReference type="Proteomes" id="UP001054945"/>
    </source>
</evidence>